<keyword evidence="2" id="KW-0472">Membrane</keyword>
<dbReference type="RefSeq" id="WP_167127603.1">
    <property type="nucleotide sequence ID" value="NZ_JAANCM010000002.1"/>
</dbReference>
<sequence>MTTSPYDDEQAGPADAQGSSSSSKGDPAGFTGWTKEGGPPLPPLMQHPTASVAAAAAIGFGMASHFAGFMLGAMQGFMEAAQKAAATAEAERQAGQGAASAATEATEPASADEAAKVGAPKADAEAAEKPIADLVAVAAEATAAAVARASAAVAKTSPRAAKGASPAAKPARARRGKAADDLKKISGIGPKLEQVLKSLEVTQFSEIAAWDENDIARFDRELSASGRIVKDRWVEQAKVLAKS</sequence>
<dbReference type="Proteomes" id="UP001155840">
    <property type="component" value="Unassembled WGS sequence"/>
</dbReference>
<protein>
    <recommendedName>
        <fullName evidence="5">NADH-quinone oxidoreductase subunit E</fullName>
    </recommendedName>
</protein>
<name>A0AA43ZES1_9HYPH</name>
<dbReference type="AlphaFoldDB" id="A0AA43ZES1"/>
<reference evidence="3" key="1">
    <citation type="submission" date="2020-03" db="EMBL/GenBank/DDBJ databases">
        <title>Ferranicluibacter endophyticum gen. nov., sp. nov., a new genus isolated from Rubus ulmifolius Schott. stem.</title>
        <authorList>
            <person name="Roca-Couso R."/>
            <person name="Flores-Felix J.D."/>
            <person name="Igual J.M."/>
            <person name="Rivas R."/>
        </authorList>
    </citation>
    <scope>NUCLEOTIDE SEQUENCE</scope>
    <source>
        <strain evidence="3">CRRU44</strain>
    </source>
</reference>
<keyword evidence="2" id="KW-1133">Transmembrane helix</keyword>
<feature type="region of interest" description="Disordered" evidence="1">
    <location>
        <begin position="155"/>
        <end position="180"/>
    </location>
</feature>
<evidence type="ECO:0000313" key="3">
    <source>
        <dbReference type="EMBL" id="NHT75151.1"/>
    </source>
</evidence>
<evidence type="ECO:0000256" key="2">
    <source>
        <dbReference type="SAM" id="Phobius"/>
    </source>
</evidence>
<feature type="region of interest" description="Disordered" evidence="1">
    <location>
        <begin position="89"/>
        <end position="121"/>
    </location>
</feature>
<organism evidence="3 4">
    <name type="scientific">Ferranicluibacter rubi</name>
    <dbReference type="NCBI Taxonomy" id="2715133"/>
    <lineage>
        <taxon>Bacteria</taxon>
        <taxon>Pseudomonadati</taxon>
        <taxon>Pseudomonadota</taxon>
        <taxon>Alphaproteobacteria</taxon>
        <taxon>Hyphomicrobiales</taxon>
        <taxon>Rhizobiaceae</taxon>
        <taxon>Ferranicluibacter</taxon>
    </lineage>
</organism>
<feature type="region of interest" description="Disordered" evidence="1">
    <location>
        <begin position="1"/>
        <end position="46"/>
    </location>
</feature>
<dbReference type="Gene3D" id="1.10.150.20">
    <property type="entry name" value="5' to 3' exonuclease, C-terminal subdomain"/>
    <property type="match status" value="1"/>
</dbReference>
<evidence type="ECO:0008006" key="5">
    <source>
        <dbReference type="Google" id="ProtNLM"/>
    </source>
</evidence>
<dbReference type="EMBL" id="JAANCM010000002">
    <property type="protein sequence ID" value="NHT75151.1"/>
    <property type="molecule type" value="Genomic_DNA"/>
</dbReference>
<evidence type="ECO:0000256" key="1">
    <source>
        <dbReference type="SAM" id="MobiDB-lite"/>
    </source>
</evidence>
<accession>A0AA43ZES1</accession>
<keyword evidence="4" id="KW-1185">Reference proteome</keyword>
<keyword evidence="2" id="KW-0812">Transmembrane</keyword>
<gene>
    <name evidence="3" type="ORF">G8E10_05205</name>
</gene>
<comment type="caution">
    <text evidence="3">The sequence shown here is derived from an EMBL/GenBank/DDBJ whole genome shotgun (WGS) entry which is preliminary data.</text>
</comment>
<proteinExistence type="predicted"/>
<feature type="transmembrane region" description="Helical" evidence="2">
    <location>
        <begin position="50"/>
        <end position="73"/>
    </location>
</feature>
<evidence type="ECO:0000313" key="4">
    <source>
        <dbReference type="Proteomes" id="UP001155840"/>
    </source>
</evidence>
<feature type="compositionally biased region" description="Low complexity" evidence="1">
    <location>
        <begin position="155"/>
        <end position="170"/>
    </location>
</feature>
<feature type="compositionally biased region" description="Acidic residues" evidence="1">
    <location>
        <begin position="1"/>
        <end position="10"/>
    </location>
</feature>